<evidence type="ECO:0000313" key="1">
    <source>
        <dbReference type="EMBL" id="KAF7352188.1"/>
    </source>
</evidence>
<dbReference type="Proteomes" id="UP000620124">
    <property type="component" value="Unassembled WGS sequence"/>
</dbReference>
<dbReference type="SUPFAM" id="SSF81383">
    <property type="entry name" value="F-box domain"/>
    <property type="match status" value="1"/>
</dbReference>
<dbReference type="OrthoDB" id="5120662at2759"/>
<proteinExistence type="predicted"/>
<name>A0A8H6Y185_9AGAR</name>
<organism evidence="1 2">
    <name type="scientific">Mycena venus</name>
    <dbReference type="NCBI Taxonomy" id="2733690"/>
    <lineage>
        <taxon>Eukaryota</taxon>
        <taxon>Fungi</taxon>
        <taxon>Dikarya</taxon>
        <taxon>Basidiomycota</taxon>
        <taxon>Agaricomycotina</taxon>
        <taxon>Agaricomycetes</taxon>
        <taxon>Agaricomycetidae</taxon>
        <taxon>Agaricales</taxon>
        <taxon>Marasmiineae</taxon>
        <taxon>Mycenaceae</taxon>
        <taxon>Mycena</taxon>
    </lineage>
</organism>
<comment type="caution">
    <text evidence="1">The sequence shown here is derived from an EMBL/GenBank/DDBJ whole genome shotgun (WGS) entry which is preliminary data.</text>
</comment>
<dbReference type="InterPro" id="IPR036047">
    <property type="entry name" value="F-box-like_dom_sf"/>
</dbReference>
<gene>
    <name evidence="1" type="ORF">MVEN_01182100</name>
</gene>
<accession>A0A8H6Y185</accession>
<reference evidence="1" key="1">
    <citation type="submission" date="2020-05" db="EMBL/GenBank/DDBJ databases">
        <title>Mycena genomes resolve the evolution of fungal bioluminescence.</title>
        <authorList>
            <person name="Tsai I.J."/>
        </authorList>
    </citation>
    <scope>NUCLEOTIDE SEQUENCE</scope>
    <source>
        <strain evidence="1">CCC161011</strain>
    </source>
</reference>
<evidence type="ECO:0000313" key="2">
    <source>
        <dbReference type="Proteomes" id="UP000620124"/>
    </source>
</evidence>
<protein>
    <submittedName>
        <fullName evidence="1">Putative rta1 domain protein</fullName>
    </submittedName>
</protein>
<dbReference type="EMBL" id="JACAZI010000009">
    <property type="protein sequence ID" value="KAF7352188.1"/>
    <property type="molecule type" value="Genomic_DNA"/>
</dbReference>
<dbReference type="CDD" id="cd09917">
    <property type="entry name" value="F-box_SF"/>
    <property type="match status" value="1"/>
</dbReference>
<sequence>MATDTVVQTALLLPEILDLIFRHVHGTYCSHKDLATCGLVNRFWYQESMPNLWRDLTTSNCTLPSLFHNIGPARRQFYANFIERADLTLAGISTAAETDEALHGLAFPRLTVLKIWVPNPGYDDPPHVPSIQNHRIVALEIDPHYEMCYPEFFGVLEEEWEVILEQIPNVFPDLERFEFKDCSLVEQRVLERFAGRLPRLEVLDYSLVRSEYGQSACPYTLKWKPRP</sequence>
<dbReference type="AlphaFoldDB" id="A0A8H6Y185"/>
<keyword evidence="2" id="KW-1185">Reference proteome</keyword>